<gene>
    <name evidence="1" type="ORF">VIN30_00935</name>
</gene>
<protein>
    <recommendedName>
        <fullName evidence="3">TetR family transcriptional regulator</fullName>
    </recommendedName>
</protein>
<evidence type="ECO:0000313" key="1">
    <source>
        <dbReference type="EMBL" id="MEC4175014.1"/>
    </source>
</evidence>
<evidence type="ECO:0000313" key="2">
    <source>
        <dbReference type="Proteomes" id="UP001349994"/>
    </source>
</evidence>
<accession>A0ABU6IF09</accession>
<organism evidence="1 2">
    <name type="scientific">Adlercreutzia wanghongyangiae</name>
    <dbReference type="NCBI Taxonomy" id="3111451"/>
    <lineage>
        <taxon>Bacteria</taxon>
        <taxon>Bacillati</taxon>
        <taxon>Actinomycetota</taxon>
        <taxon>Coriobacteriia</taxon>
        <taxon>Eggerthellales</taxon>
        <taxon>Eggerthellaceae</taxon>
        <taxon>Adlercreutzia</taxon>
    </lineage>
</organism>
<name>A0ABU6IF09_9ACTN</name>
<comment type="caution">
    <text evidence="1">The sequence shown here is derived from an EMBL/GenBank/DDBJ whole genome shotgun (WGS) entry which is preliminary data.</text>
</comment>
<keyword evidence="2" id="KW-1185">Reference proteome</keyword>
<proteinExistence type="predicted"/>
<evidence type="ECO:0008006" key="3">
    <source>
        <dbReference type="Google" id="ProtNLM"/>
    </source>
</evidence>
<sequence length="149" mass="16265">MDARKPLSAPPGNATGRRCSLEQRVRQAVISLQAEGKVPSFYQVAKRANVARSTLYRNPMLREIVCRSRDEASALVAARDRPAATGDPPEWDGAWRGATDVRADVAALRCALAELQAEYEVLAQGLAEGYRENDCSHFTYGVCLLEDAA</sequence>
<dbReference type="EMBL" id="JAYMFF010000002">
    <property type="protein sequence ID" value="MEC4175014.1"/>
    <property type="molecule type" value="Genomic_DNA"/>
</dbReference>
<reference evidence="1 2" key="1">
    <citation type="submission" date="2024-01" db="EMBL/GenBank/DDBJ databases">
        <title>novel species in genus Adlercreutzia.</title>
        <authorList>
            <person name="Liu X."/>
        </authorList>
    </citation>
    <scope>NUCLEOTIDE SEQUENCE [LARGE SCALE GENOMIC DNA]</scope>
    <source>
        <strain evidence="1 2">R7</strain>
    </source>
</reference>
<dbReference type="RefSeq" id="WP_338208538.1">
    <property type="nucleotide sequence ID" value="NZ_JAYMFF010000002.1"/>
</dbReference>
<dbReference type="Gene3D" id="1.10.357.10">
    <property type="entry name" value="Tetracycline Repressor, domain 2"/>
    <property type="match status" value="1"/>
</dbReference>
<dbReference type="Proteomes" id="UP001349994">
    <property type="component" value="Unassembled WGS sequence"/>
</dbReference>